<organism evidence="1 2">
    <name type="scientific">Pseudomonas fluorescens</name>
    <dbReference type="NCBI Taxonomy" id="294"/>
    <lineage>
        <taxon>Bacteria</taxon>
        <taxon>Pseudomonadati</taxon>
        <taxon>Pseudomonadota</taxon>
        <taxon>Gammaproteobacteria</taxon>
        <taxon>Pseudomonadales</taxon>
        <taxon>Pseudomonadaceae</taxon>
        <taxon>Pseudomonas</taxon>
    </lineage>
</organism>
<reference evidence="1 2" key="1">
    <citation type="submission" date="2019-09" db="EMBL/GenBank/DDBJ databases">
        <authorList>
            <person name="Chandra G."/>
            <person name="Truman W A."/>
        </authorList>
    </citation>
    <scope>NUCLEOTIDE SEQUENCE [LARGE SCALE GENOMIC DNA]</scope>
    <source>
        <strain evidence="1">PS691</strain>
    </source>
</reference>
<dbReference type="EMBL" id="CABVHQ010000008">
    <property type="protein sequence ID" value="VVN83324.1"/>
    <property type="molecule type" value="Genomic_DNA"/>
</dbReference>
<name>A0A5E7B3G7_PSEFL</name>
<evidence type="ECO:0000313" key="1">
    <source>
        <dbReference type="EMBL" id="VVN83324.1"/>
    </source>
</evidence>
<dbReference type="Proteomes" id="UP000337909">
    <property type="component" value="Unassembled WGS sequence"/>
</dbReference>
<sequence>MSIRVFQRATHQQLTGLNVPSTAAFLDDLGSSKKTAAPMRVDRSPN</sequence>
<dbReference type="AlphaFoldDB" id="A0A5E7B3G7"/>
<evidence type="ECO:0000313" key="2">
    <source>
        <dbReference type="Proteomes" id="UP000337909"/>
    </source>
</evidence>
<gene>
    <name evidence="1" type="ORF">PS691_01271</name>
</gene>
<accession>A0A5E7B3G7</accession>
<protein>
    <submittedName>
        <fullName evidence="1">Uncharacterized protein</fullName>
    </submittedName>
</protein>
<proteinExistence type="predicted"/>